<dbReference type="PANTHER" id="PTHR30572:SF4">
    <property type="entry name" value="ABC TRANSPORTER PERMEASE YTRF"/>
    <property type="match status" value="1"/>
</dbReference>
<dbReference type="InterPro" id="IPR003838">
    <property type="entry name" value="ABC3_permease_C"/>
</dbReference>
<evidence type="ECO:0000256" key="6">
    <source>
        <dbReference type="ARBA" id="ARBA00023136"/>
    </source>
</evidence>
<name>A0A2S7N5B5_9BACI</name>
<feature type="domain" description="DUF4352" evidence="10">
    <location>
        <begin position="971"/>
        <end position="1059"/>
    </location>
</feature>
<dbReference type="Proteomes" id="UP000239663">
    <property type="component" value="Unassembled WGS sequence"/>
</dbReference>
<comment type="caution">
    <text evidence="11">The sequence shown here is derived from an EMBL/GenBank/DDBJ whole genome shotgun (WGS) entry which is preliminary data.</text>
</comment>
<feature type="transmembrane region" description="Helical" evidence="8">
    <location>
        <begin position="735"/>
        <end position="759"/>
    </location>
</feature>
<dbReference type="PANTHER" id="PTHR30572">
    <property type="entry name" value="MEMBRANE COMPONENT OF TRANSPORTER-RELATED"/>
    <property type="match status" value="1"/>
</dbReference>
<evidence type="ECO:0000256" key="1">
    <source>
        <dbReference type="ARBA" id="ARBA00004651"/>
    </source>
</evidence>
<dbReference type="GO" id="GO:0005886">
    <property type="term" value="C:plasma membrane"/>
    <property type="evidence" value="ECO:0007669"/>
    <property type="project" value="UniProtKB-SubCell"/>
</dbReference>
<dbReference type="Gene3D" id="2.60.40.1240">
    <property type="match status" value="1"/>
</dbReference>
<comment type="subcellular location">
    <subcellularLocation>
        <location evidence="1">Cell membrane</location>
        <topology evidence="1">Multi-pass membrane protein</topology>
    </subcellularLocation>
</comment>
<evidence type="ECO:0000313" key="12">
    <source>
        <dbReference type="Proteomes" id="UP000239663"/>
    </source>
</evidence>
<evidence type="ECO:0000256" key="5">
    <source>
        <dbReference type="ARBA" id="ARBA00022989"/>
    </source>
</evidence>
<feature type="domain" description="ABC3 transporter permease C-terminal" evidence="9">
    <location>
        <begin position="548"/>
        <end position="654"/>
    </location>
</feature>
<dbReference type="Pfam" id="PF02687">
    <property type="entry name" value="FtsX"/>
    <property type="match status" value="2"/>
</dbReference>
<feature type="transmembrane region" description="Helical" evidence="8">
    <location>
        <begin position="779"/>
        <end position="806"/>
    </location>
</feature>
<dbReference type="InterPro" id="IPR029051">
    <property type="entry name" value="DUF4352"/>
</dbReference>
<accession>A0A2S7N5B5</accession>
<sequence length="1069" mass="119810">MIRFIWNNWWRNKGRFLLLLAGALIVSTGLSYLVGVSQTNNGTIVKELQNRWKSSYHIVVRPPEARSVTEDLNLLEPNYQSGLSGGISLVQYKKIKEIQDIEIAAPIAMLGFISNSVQLEKLSFKEQGIYRLEITEKANSGADVETYSNSDYWSNGIWQPKSGLGTEYGVYPVYENFTIGHGSYVMLAGIDPEAEAALVGLDESIIENKNSRYFTNEDTPSFYDDGEFTQHQIPILLSNQEYTDSTMTYTLSKVDIPYPSDQQVSIMESIKDKGGKAYLDKQETTVVKLYEFTTKETHKKLLNAIMNPTSEAIYDSQNIIAFKSSDVEYEPVTSPFKEQWPYAYEVKPYIIPENLGLKEKIAYRSVNMFNEDSLKWPRVTLDVKGVYDPSKLKLSKDPLTELPMETYFPAKAKWVLDKNGNPVNPSSDMIPLDNPYGFLTKPPSMLTTIEAAAGILGEKPISSIRIKVHDVEKMDDASAELLKKVAKQIEDETGLITDITLGSSPQPALTYIPGTKTKDSLGWIEQPWIKLGSSVSIFQEAKIGLSGVIASVILVAIVYVFSSNLVMMYTRRKEFAVLLSIGWRPGQLSRLLFMEATLLGIFVSLTSWLILGYIYLTSEISPSLFRFILIGLFGLMIYWLGTIIPALLVRKIKPYETMKSGEVSSVGKRWIPSRSIWTMSLHYLVGKWKRSLLSIISISLPTALFIVFLFVTFRLKGVMYATWLGQYVAVEVSSLHYIAMGVALLISILTTTEIIWQNVSERQPEIAILKSVGWYNQSIYWLVILEGVFSGFFAGIIGIALAIFFVWELYGIFPAEQLVFFLLAIFIPILTGMLGAVFPASKAMKIQPYQGMSGTAEYSRKTEKQMKIALFGISALLFIGLIGLLANAIPEMKESNAVPVNTNQVMTTEGETTKKADITVNHTIPNEKSGDIPASLQSFYDEAWKTVQLGETIKNSPIQSFKRSEVSIKEIPANHMEYISITMDVKNEEDAEGGNLNIKPVGFKMVDGDGKEYMPIDIEIPKKKHWNGYQLAPGGHVQFKLTFEVPNSKKPMVLIYLSSYEVGPVLVEI</sequence>
<dbReference type="InterPro" id="IPR029050">
    <property type="entry name" value="Immunoprotect_excell_Ig-like"/>
</dbReference>
<dbReference type="OrthoDB" id="3268975at2"/>
<dbReference type="GO" id="GO:0022857">
    <property type="term" value="F:transmembrane transporter activity"/>
    <property type="evidence" value="ECO:0007669"/>
    <property type="project" value="TreeGrafter"/>
</dbReference>
<keyword evidence="2" id="KW-1003">Cell membrane</keyword>
<keyword evidence="3 8" id="KW-0812">Transmembrane</keyword>
<feature type="transmembrane region" description="Helical" evidence="8">
    <location>
        <begin position="868"/>
        <end position="889"/>
    </location>
</feature>
<protein>
    <submittedName>
        <fullName evidence="11">ABC transporter permease</fullName>
    </submittedName>
</protein>
<keyword evidence="4" id="KW-0732">Signal</keyword>
<dbReference type="EMBL" id="PKOZ01000001">
    <property type="protein sequence ID" value="PQD97165.1"/>
    <property type="molecule type" value="Genomic_DNA"/>
</dbReference>
<evidence type="ECO:0000256" key="2">
    <source>
        <dbReference type="ARBA" id="ARBA00022475"/>
    </source>
</evidence>
<evidence type="ECO:0000313" key="11">
    <source>
        <dbReference type="EMBL" id="PQD97165.1"/>
    </source>
</evidence>
<evidence type="ECO:0000256" key="4">
    <source>
        <dbReference type="ARBA" id="ARBA00022729"/>
    </source>
</evidence>
<evidence type="ECO:0000256" key="8">
    <source>
        <dbReference type="SAM" id="Phobius"/>
    </source>
</evidence>
<dbReference type="RefSeq" id="WP_104848260.1">
    <property type="nucleotide sequence ID" value="NZ_PKOZ01000001.1"/>
</dbReference>
<comment type="similarity">
    <text evidence="7">Belongs to the ABC-4 integral membrane protein family.</text>
</comment>
<keyword evidence="5 8" id="KW-1133">Transmembrane helix</keyword>
<evidence type="ECO:0000259" key="9">
    <source>
        <dbReference type="Pfam" id="PF02687"/>
    </source>
</evidence>
<reference evidence="11 12" key="1">
    <citation type="submission" date="2017-12" db="EMBL/GenBank/DDBJ databases">
        <title>Taxonomic description and draft genome of Pradoshia cofamensis Gen. nov., sp. nov., a thermotolerant bacillale isolated from anterior gut of earthworm Eisenia fetida.</title>
        <authorList>
            <person name="Saha T."/>
            <person name="Chakraborty R."/>
        </authorList>
    </citation>
    <scope>NUCLEOTIDE SEQUENCE [LARGE SCALE GENOMIC DNA]</scope>
    <source>
        <strain evidence="11 12">EAG3</strain>
    </source>
</reference>
<keyword evidence="6 8" id="KW-0472">Membrane</keyword>
<keyword evidence="12" id="KW-1185">Reference proteome</keyword>
<feature type="transmembrane region" description="Helical" evidence="8">
    <location>
        <begin position="692"/>
        <end position="715"/>
    </location>
</feature>
<evidence type="ECO:0000256" key="3">
    <source>
        <dbReference type="ARBA" id="ARBA00022692"/>
    </source>
</evidence>
<dbReference type="Pfam" id="PF11611">
    <property type="entry name" value="DUF4352"/>
    <property type="match status" value="1"/>
</dbReference>
<feature type="transmembrane region" description="Helical" evidence="8">
    <location>
        <begin position="543"/>
        <end position="570"/>
    </location>
</feature>
<dbReference type="InterPro" id="IPR050250">
    <property type="entry name" value="Macrolide_Exporter_MacB"/>
</dbReference>
<feature type="transmembrane region" description="Helical" evidence="8">
    <location>
        <begin position="627"/>
        <end position="649"/>
    </location>
</feature>
<evidence type="ECO:0000259" key="10">
    <source>
        <dbReference type="Pfam" id="PF11611"/>
    </source>
</evidence>
<feature type="domain" description="ABC3 transporter permease C-terminal" evidence="9">
    <location>
        <begin position="738"/>
        <end position="848"/>
    </location>
</feature>
<feature type="transmembrane region" description="Helical" evidence="8">
    <location>
        <begin position="591"/>
        <end position="615"/>
    </location>
</feature>
<organism evidence="11 12">
    <name type="scientific">Pradoshia eiseniae</name>
    <dbReference type="NCBI Taxonomy" id="2064768"/>
    <lineage>
        <taxon>Bacteria</taxon>
        <taxon>Bacillati</taxon>
        <taxon>Bacillota</taxon>
        <taxon>Bacilli</taxon>
        <taxon>Bacillales</taxon>
        <taxon>Bacillaceae</taxon>
        <taxon>Pradoshia</taxon>
    </lineage>
</organism>
<evidence type="ECO:0000256" key="7">
    <source>
        <dbReference type="ARBA" id="ARBA00038076"/>
    </source>
</evidence>
<feature type="transmembrane region" description="Helical" evidence="8">
    <location>
        <begin position="818"/>
        <end position="838"/>
    </location>
</feature>
<proteinExistence type="inferred from homology"/>
<dbReference type="AlphaFoldDB" id="A0A2S7N5B5"/>
<gene>
    <name evidence="11" type="ORF">CYL18_04640</name>
</gene>